<dbReference type="EC" id="3.1.1.29" evidence="2"/>
<name>A0A6J4LXX3_9BACT</name>
<proteinExistence type="predicted"/>
<keyword evidence="2" id="KW-0378">Hydrolase</keyword>
<dbReference type="GO" id="GO:0004045">
    <property type="term" value="F:peptidyl-tRNA hydrolase activity"/>
    <property type="evidence" value="ECO:0007669"/>
    <property type="project" value="UniProtKB-EC"/>
</dbReference>
<evidence type="ECO:0000256" key="1">
    <source>
        <dbReference type="SAM" id="MobiDB-lite"/>
    </source>
</evidence>
<feature type="compositionally biased region" description="Basic and acidic residues" evidence="1">
    <location>
        <begin position="164"/>
        <end position="190"/>
    </location>
</feature>
<feature type="compositionally biased region" description="Basic and acidic residues" evidence="1">
    <location>
        <begin position="64"/>
        <end position="82"/>
    </location>
</feature>
<dbReference type="EMBL" id="CADCTW010000153">
    <property type="protein sequence ID" value="CAA9344375.1"/>
    <property type="molecule type" value="Genomic_DNA"/>
</dbReference>
<organism evidence="2">
    <name type="scientific">uncultured Gemmatimonadota bacterium</name>
    <dbReference type="NCBI Taxonomy" id="203437"/>
    <lineage>
        <taxon>Bacteria</taxon>
        <taxon>Pseudomonadati</taxon>
        <taxon>Gemmatimonadota</taxon>
        <taxon>environmental samples</taxon>
    </lineage>
</organism>
<gene>
    <name evidence="2" type="ORF">AVDCRST_MAG68-3258</name>
</gene>
<protein>
    <submittedName>
        <fullName evidence="2">Peptidyl-tRNA hydrolase</fullName>
        <ecNumber evidence="2">3.1.1.29</ecNumber>
    </submittedName>
</protein>
<evidence type="ECO:0000313" key="2">
    <source>
        <dbReference type="EMBL" id="CAA9344375.1"/>
    </source>
</evidence>
<dbReference type="AlphaFoldDB" id="A0A6J4LXX3"/>
<feature type="compositionally biased region" description="Gly residues" evidence="1">
    <location>
        <begin position="90"/>
        <end position="100"/>
    </location>
</feature>
<sequence>GGAQSDRGTGEPGEGVRPHAAQRGVVAGGRPGRFVGARPLPAGQERRRGPGADGAARRAPHQAPDVHEPQRRRAGPHRADERHRHHPRPAGGGGRRGAGAGRDPLPRHRLPRGPQRPEIGGAGAGDEGLSPPPHRGGRQAPRDGPGRLGALPPAQCRAPGDPRPLPRADRRRAAVDGRRRGSRDESVQRI</sequence>
<feature type="region of interest" description="Disordered" evidence="1">
    <location>
        <begin position="1"/>
        <end position="190"/>
    </location>
</feature>
<accession>A0A6J4LXX3</accession>
<reference evidence="2" key="1">
    <citation type="submission" date="2020-02" db="EMBL/GenBank/DDBJ databases">
        <authorList>
            <person name="Meier V. D."/>
        </authorList>
    </citation>
    <scope>NUCLEOTIDE SEQUENCE</scope>
    <source>
        <strain evidence="2">AVDCRST_MAG68</strain>
    </source>
</reference>
<feature type="non-terminal residue" evidence="2">
    <location>
        <position position="1"/>
    </location>
</feature>
<feature type="non-terminal residue" evidence="2">
    <location>
        <position position="190"/>
    </location>
</feature>